<dbReference type="InterPro" id="IPR000626">
    <property type="entry name" value="Ubiquitin-like_dom"/>
</dbReference>
<protein>
    <submittedName>
        <fullName evidence="1">Polyubiquitin</fullName>
    </submittedName>
</protein>
<dbReference type="OrthoDB" id="428577at2759"/>
<dbReference type="SUPFAM" id="SSF54236">
    <property type="entry name" value="Ubiquitin-like"/>
    <property type="match status" value="3"/>
</dbReference>
<dbReference type="InterPro" id="IPR050158">
    <property type="entry name" value="Ubiquitin_ubiquitin-like"/>
</dbReference>
<dbReference type="Pfam" id="PF00240">
    <property type="entry name" value="ubiquitin"/>
    <property type="match status" value="3"/>
</dbReference>
<evidence type="ECO:0000313" key="2">
    <source>
        <dbReference type="Proteomes" id="UP001152795"/>
    </source>
</evidence>
<dbReference type="FunFam" id="3.10.20.90:FF:000222">
    <property type="entry name" value="Polyubiquitin 5"/>
    <property type="match status" value="1"/>
</dbReference>
<dbReference type="InterPro" id="IPR019956">
    <property type="entry name" value="Ubiquitin_dom"/>
</dbReference>
<gene>
    <name evidence="1" type="ORF">PACLA_8A012304</name>
</gene>
<dbReference type="SMART" id="SM00213">
    <property type="entry name" value="UBQ"/>
    <property type="match status" value="3"/>
</dbReference>
<dbReference type="PRINTS" id="PR00348">
    <property type="entry name" value="UBIQUITIN"/>
</dbReference>
<dbReference type="Gene3D" id="3.10.20.90">
    <property type="entry name" value="Phosphatidylinositol 3-kinase Catalytic Subunit, Chain A, domain 1"/>
    <property type="match status" value="3"/>
</dbReference>
<dbReference type="PROSITE" id="PS50053">
    <property type="entry name" value="UBIQUITIN_2"/>
    <property type="match status" value="3"/>
</dbReference>
<proteinExistence type="predicted"/>
<dbReference type="InterPro" id="IPR029071">
    <property type="entry name" value="Ubiquitin-like_domsf"/>
</dbReference>
<dbReference type="Proteomes" id="UP001152795">
    <property type="component" value="Unassembled WGS sequence"/>
</dbReference>
<name>A0A7D9I347_PARCT</name>
<organism evidence="1 2">
    <name type="scientific">Paramuricea clavata</name>
    <name type="common">Red gorgonian</name>
    <name type="synonym">Violescent sea-whip</name>
    <dbReference type="NCBI Taxonomy" id="317549"/>
    <lineage>
        <taxon>Eukaryota</taxon>
        <taxon>Metazoa</taxon>
        <taxon>Cnidaria</taxon>
        <taxon>Anthozoa</taxon>
        <taxon>Octocorallia</taxon>
        <taxon>Malacalcyonacea</taxon>
        <taxon>Plexauridae</taxon>
        <taxon>Paramuricea</taxon>
    </lineage>
</organism>
<reference evidence="1" key="1">
    <citation type="submission" date="2020-04" db="EMBL/GenBank/DDBJ databases">
        <authorList>
            <person name="Alioto T."/>
            <person name="Alioto T."/>
            <person name="Gomez Garrido J."/>
        </authorList>
    </citation>
    <scope>NUCLEOTIDE SEQUENCE</scope>
    <source>
        <strain evidence="1">A484AB</strain>
    </source>
</reference>
<evidence type="ECO:0000313" key="1">
    <source>
        <dbReference type="EMBL" id="CAB4000216.1"/>
    </source>
</evidence>
<comment type="caution">
    <text evidence="1">The sequence shown here is derived from an EMBL/GenBank/DDBJ whole genome shotgun (WGS) entry which is preliminary data.</text>
</comment>
<keyword evidence="2" id="KW-1185">Reference proteome</keyword>
<dbReference type="AlphaFoldDB" id="A0A7D9I347"/>
<dbReference type="FunFam" id="3.10.20.90:FF:000205">
    <property type="entry name" value="2'-5'-oligoadenylate synthase-like protein 2"/>
    <property type="match status" value="1"/>
</dbReference>
<dbReference type="CDD" id="cd17039">
    <property type="entry name" value="Ubl_ubiquitin_like"/>
    <property type="match status" value="1"/>
</dbReference>
<sequence>MTSKASHIDRPLTEATCLTEVVEHLQPSSEGEAALKSYIAAEHQPIHIENNSRFINITAGGKCNSDAPEASDVTALSTQLTNININIINNFGIIIISYNGQFNLDVKPNDTIEEVKSKIQGQEGIPTAEQRLIFAGKQLEDHQSLSNYNIENGSTVQLVFRLRGGLIQVFIKTPQGSTLDIHCDYENTIEELKENICQKGYSQYTPDQLRLIFAGKQLEDGRTLADYNIQKESTIHMTYRFRGGGITIIVTTSLGQTLTIQSINSYNYTIKKVKLKIQNEGGIPNDRQQLVFNGKILKDNKTLADYQMSDVYPISITCNIIN</sequence>
<dbReference type="EMBL" id="CACRXK020003779">
    <property type="protein sequence ID" value="CAB4000216.1"/>
    <property type="molecule type" value="Genomic_DNA"/>
</dbReference>
<accession>A0A7D9I347</accession>
<dbReference type="PANTHER" id="PTHR10666">
    <property type="entry name" value="UBIQUITIN"/>
    <property type="match status" value="1"/>
</dbReference>